<accession>A0A9N9EK89</accession>
<gene>
    <name evidence="1" type="ORF">DERYTH_LOCUS11853</name>
</gene>
<name>A0A9N9EK89_9GLOM</name>
<sequence length="256" mass="29913">MDCVEIPKRVWHSNKNNEYILQDDKNDEYMPQDDEIYKYRSKINLDEETVPTGSNYYSESLISKHEKYSNKKKRRVAVPLPVSYSQLRKQPIDPFHNCGLKAASGTKNGFDLMYTYGKKNAKISEYDETDSSYLVNINNKQVLSKHQKVNMQDESVGQLSETSKSLKVSKSGETLLRSPRHLNIEYKYSRKTKQQLNKKQTTITKAFETFLSKPHNISEQAIRDRAIIEVVIFQNLSFSFIEDKMFERFAKIVDLR</sequence>
<comment type="caution">
    <text evidence="1">The sequence shown here is derived from an EMBL/GenBank/DDBJ whole genome shotgun (WGS) entry which is preliminary data.</text>
</comment>
<protein>
    <submittedName>
        <fullName evidence="1">3464_t:CDS:1</fullName>
    </submittedName>
</protein>
<organism evidence="1 2">
    <name type="scientific">Dentiscutata erythropus</name>
    <dbReference type="NCBI Taxonomy" id="1348616"/>
    <lineage>
        <taxon>Eukaryota</taxon>
        <taxon>Fungi</taxon>
        <taxon>Fungi incertae sedis</taxon>
        <taxon>Mucoromycota</taxon>
        <taxon>Glomeromycotina</taxon>
        <taxon>Glomeromycetes</taxon>
        <taxon>Diversisporales</taxon>
        <taxon>Gigasporaceae</taxon>
        <taxon>Dentiscutata</taxon>
    </lineage>
</organism>
<keyword evidence="2" id="KW-1185">Reference proteome</keyword>
<evidence type="ECO:0000313" key="2">
    <source>
        <dbReference type="Proteomes" id="UP000789405"/>
    </source>
</evidence>
<dbReference type="Proteomes" id="UP000789405">
    <property type="component" value="Unassembled WGS sequence"/>
</dbReference>
<proteinExistence type="predicted"/>
<evidence type="ECO:0000313" key="1">
    <source>
        <dbReference type="EMBL" id="CAG8681837.1"/>
    </source>
</evidence>
<dbReference type="OrthoDB" id="10603453at2759"/>
<dbReference type="AlphaFoldDB" id="A0A9N9EK89"/>
<dbReference type="EMBL" id="CAJVPY010007521">
    <property type="protein sequence ID" value="CAG8681837.1"/>
    <property type="molecule type" value="Genomic_DNA"/>
</dbReference>
<reference evidence="1" key="1">
    <citation type="submission" date="2021-06" db="EMBL/GenBank/DDBJ databases">
        <authorList>
            <person name="Kallberg Y."/>
            <person name="Tangrot J."/>
            <person name="Rosling A."/>
        </authorList>
    </citation>
    <scope>NUCLEOTIDE SEQUENCE</scope>
    <source>
        <strain evidence="1">MA453B</strain>
    </source>
</reference>